<keyword evidence="3" id="KW-1185">Reference proteome</keyword>
<protein>
    <submittedName>
        <fullName evidence="2">Uncharacterized protein</fullName>
    </submittedName>
</protein>
<dbReference type="Proteomes" id="UP000516437">
    <property type="component" value="Chromosome 3"/>
</dbReference>
<proteinExistence type="predicted"/>
<sequence>MLWTLLKTVRCGTCDVLGHNARRCNYSPNLNRRIYPKKPSKKKATNQNEARPSAEASQPVRTNTTTAEPCQAHSTESTQVRTSQPQRSPRKKSGTFVEGSQPSQPSQPPETRRETTTQVQGLQPIELPTKTSRRKR</sequence>
<name>A0A6A1W4A7_9ROSI</name>
<reference evidence="2 3" key="1">
    <citation type="journal article" date="2019" name="Plant Biotechnol. J.">
        <title>The red bayberry genome and genetic basis of sex determination.</title>
        <authorList>
            <person name="Jia H.M."/>
            <person name="Jia H.J."/>
            <person name="Cai Q.L."/>
            <person name="Wang Y."/>
            <person name="Zhao H.B."/>
            <person name="Yang W.F."/>
            <person name="Wang G.Y."/>
            <person name="Li Y.H."/>
            <person name="Zhan D.L."/>
            <person name="Shen Y.T."/>
            <person name="Niu Q.F."/>
            <person name="Chang L."/>
            <person name="Qiu J."/>
            <person name="Zhao L."/>
            <person name="Xie H.B."/>
            <person name="Fu W.Y."/>
            <person name="Jin J."/>
            <person name="Li X.W."/>
            <person name="Jiao Y."/>
            <person name="Zhou C.C."/>
            <person name="Tu T."/>
            <person name="Chai C.Y."/>
            <person name="Gao J.L."/>
            <person name="Fan L.J."/>
            <person name="van de Weg E."/>
            <person name="Wang J.Y."/>
            <person name="Gao Z.S."/>
        </authorList>
    </citation>
    <scope>NUCLEOTIDE SEQUENCE [LARGE SCALE GENOMIC DNA]</scope>
    <source>
        <tissue evidence="2">Leaves</tissue>
    </source>
</reference>
<evidence type="ECO:0000256" key="1">
    <source>
        <dbReference type="SAM" id="MobiDB-lite"/>
    </source>
</evidence>
<evidence type="ECO:0000313" key="2">
    <source>
        <dbReference type="EMBL" id="KAB1219743.1"/>
    </source>
</evidence>
<dbReference type="EMBL" id="RXIC02000021">
    <property type="protein sequence ID" value="KAB1219743.1"/>
    <property type="molecule type" value="Genomic_DNA"/>
</dbReference>
<feature type="compositionally biased region" description="Basic residues" evidence="1">
    <location>
        <begin position="34"/>
        <end position="44"/>
    </location>
</feature>
<comment type="caution">
    <text evidence="2">The sequence shown here is derived from an EMBL/GenBank/DDBJ whole genome shotgun (WGS) entry which is preliminary data.</text>
</comment>
<evidence type="ECO:0000313" key="3">
    <source>
        <dbReference type="Proteomes" id="UP000516437"/>
    </source>
</evidence>
<dbReference type="AlphaFoldDB" id="A0A6A1W4A7"/>
<gene>
    <name evidence="2" type="ORF">CJ030_MR3G005752</name>
</gene>
<organism evidence="2 3">
    <name type="scientific">Morella rubra</name>
    <name type="common">Chinese bayberry</name>
    <dbReference type="NCBI Taxonomy" id="262757"/>
    <lineage>
        <taxon>Eukaryota</taxon>
        <taxon>Viridiplantae</taxon>
        <taxon>Streptophyta</taxon>
        <taxon>Embryophyta</taxon>
        <taxon>Tracheophyta</taxon>
        <taxon>Spermatophyta</taxon>
        <taxon>Magnoliopsida</taxon>
        <taxon>eudicotyledons</taxon>
        <taxon>Gunneridae</taxon>
        <taxon>Pentapetalae</taxon>
        <taxon>rosids</taxon>
        <taxon>fabids</taxon>
        <taxon>Fagales</taxon>
        <taxon>Myricaceae</taxon>
        <taxon>Morella</taxon>
    </lineage>
</organism>
<accession>A0A6A1W4A7</accession>
<feature type="region of interest" description="Disordered" evidence="1">
    <location>
        <begin position="27"/>
        <end position="136"/>
    </location>
</feature>
<feature type="compositionally biased region" description="Polar residues" evidence="1">
    <location>
        <begin position="45"/>
        <end position="87"/>
    </location>
</feature>